<protein>
    <submittedName>
        <fullName evidence="3">Kctd6 protein</fullName>
    </submittedName>
</protein>
<gene>
    <name evidence="3" type="primary">kctd6</name>
    <name evidence="3" type="ORF">SNAT2548_LOCUS7261</name>
</gene>
<evidence type="ECO:0000313" key="4">
    <source>
        <dbReference type="Proteomes" id="UP000604046"/>
    </source>
</evidence>
<evidence type="ECO:0000313" key="3">
    <source>
        <dbReference type="EMBL" id="CAE7212934.1"/>
    </source>
</evidence>
<proteinExistence type="predicted"/>
<dbReference type="PANTHER" id="PTHR14499:SF136">
    <property type="entry name" value="GH08630P"/>
    <property type="match status" value="1"/>
</dbReference>
<dbReference type="SUPFAM" id="SSF54695">
    <property type="entry name" value="POZ domain"/>
    <property type="match status" value="1"/>
</dbReference>
<dbReference type="GO" id="GO:0051260">
    <property type="term" value="P:protein homooligomerization"/>
    <property type="evidence" value="ECO:0007669"/>
    <property type="project" value="InterPro"/>
</dbReference>
<dbReference type="EMBL" id="CAJNDS010000502">
    <property type="protein sequence ID" value="CAE7212934.1"/>
    <property type="molecule type" value="Genomic_DNA"/>
</dbReference>
<name>A0A812JSD4_9DINO</name>
<comment type="caution">
    <text evidence="3">The sequence shown here is derived from an EMBL/GenBank/DDBJ whole genome shotgun (WGS) entry which is preliminary data.</text>
</comment>
<sequence>MEGLLKAACKKRKRPTPSLAKSGEPPARAEVPVRSASEGSQVVRLNVGGREYVTSLSTLRRIEGSMLATMFASGIPSTTTDGAYFLDRDGDLFGFLPGSFDKLRRLEREAGFFILPGLQHMVRSKIAEVHLEVKVFSEPFACAEEQCNCGCGELAHLDEFDDGELEAMDDWLRHPSKQIRPELKSPIVIERLQLQAFVPRDANEGCVRVTSFKVDDKLSGDYMAAPGACTDRKVYKNESGAVIFYSDGRWRVNAGGDADSWVAASLDESSTDARTPSGTVRFSLIVLDQLITGPAGQCWWGPDPGLFFVHGEDVRGPERSSLLRALEATKQMLLHVPISVDERLKILKELEDCFRDFVKEDKLSYRMLHGAYGAYNVGDSFDKRSQRQHFRCYVRIECRALSLSQCACPCASRAC</sequence>
<reference evidence="3" key="1">
    <citation type="submission" date="2021-02" db="EMBL/GenBank/DDBJ databases">
        <authorList>
            <person name="Dougan E. K."/>
            <person name="Rhodes N."/>
            <person name="Thang M."/>
            <person name="Chan C."/>
        </authorList>
    </citation>
    <scope>NUCLEOTIDE SEQUENCE</scope>
</reference>
<accession>A0A812JSD4</accession>
<keyword evidence="4" id="KW-1185">Reference proteome</keyword>
<dbReference type="CDD" id="cd18316">
    <property type="entry name" value="BTB_POZ_KCTD-like"/>
    <property type="match status" value="1"/>
</dbReference>
<evidence type="ECO:0000259" key="2">
    <source>
        <dbReference type="Pfam" id="PF02214"/>
    </source>
</evidence>
<dbReference type="InterPro" id="IPR003131">
    <property type="entry name" value="T1-type_BTB"/>
</dbReference>
<feature type="domain" description="Potassium channel tetramerisation-type BTB" evidence="2">
    <location>
        <begin position="43"/>
        <end position="94"/>
    </location>
</feature>
<feature type="region of interest" description="Disordered" evidence="1">
    <location>
        <begin position="1"/>
        <end position="35"/>
    </location>
</feature>
<dbReference type="AlphaFoldDB" id="A0A812JSD4"/>
<organism evidence="3 4">
    <name type="scientific">Symbiodinium natans</name>
    <dbReference type="NCBI Taxonomy" id="878477"/>
    <lineage>
        <taxon>Eukaryota</taxon>
        <taxon>Sar</taxon>
        <taxon>Alveolata</taxon>
        <taxon>Dinophyceae</taxon>
        <taxon>Suessiales</taxon>
        <taxon>Symbiodiniaceae</taxon>
        <taxon>Symbiodinium</taxon>
    </lineage>
</organism>
<dbReference type="PANTHER" id="PTHR14499">
    <property type="entry name" value="POTASSIUM CHANNEL TETRAMERIZATION DOMAIN-CONTAINING"/>
    <property type="match status" value="1"/>
</dbReference>
<evidence type="ECO:0000256" key="1">
    <source>
        <dbReference type="SAM" id="MobiDB-lite"/>
    </source>
</evidence>
<dbReference type="OrthoDB" id="2414723at2759"/>
<dbReference type="Gene3D" id="3.30.710.10">
    <property type="entry name" value="Potassium Channel Kv1.1, Chain A"/>
    <property type="match status" value="1"/>
</dbReference>
<dbReference type="Pfam" id="PF02214">
    <property type="entry name" value="BTB_2"/>
    <property type="match status" value="1"/>
</dbReference>
<dbReference type="InterPro" id="IPR011333">
    <property type="entry name" value="SKP1/BTB/POZ_sf"/>
</dbReference>
<dbReference type="Proteomes" id="UP000604046">
    <property type="component" value="Unassembled WGS sequence"/>
</dbReference>